<gene>
    <name evidence="1" type="ORF">RM545_16105</name>
</gene>
<proteinExistence type="predicted"/>
<evidence type="ECO:0000313" key="2">
    <source>
        <dbReference type="Proteomes" id="UP001245285"/>
    </source>
</evidence>
<sequence>MDDVEIIHHNRLGIAFRWKNTDLNIDPNRIQLVFKDMGFYLLREEIIQFSGNIKLAEKRSCSNCKNPENCRNILLRSPLQKMDFAVSSEELEQISELIEGTLFRLNLFQYLDDIYKN</sequence>
<accession>A0ABU3CPE5</accession>
<name>A0ABU3CPE5_9FLAO</name>
<evidence type="ECO:0000313" key="1">
    <source>
        <dbReference type="EMBL" id="MDT0648218.1"/>
    </source>
</evidence>
<dbReference type="RefSeq" id="WP_311496315.1">
    <property type="nucleotide sequence ID" value="NZ_JAVRHO010000033.1"/>
</dbReference>
<organism evidence="1 2">
    <name type="scientific">Autumnicola lenta</name>
    <dbReference type="NCBI Taxonomy" id="3075593"/>
    <lineage>
        <taxon>Bacteria</taxon>
        <taxon>Pseudomonadati</taxon>
        <taxon>Bacteroidota</taxon>
        <taxon>Flavobacteriia</taxon>
        <taxon>Flavobacteriales</taxon>
        <taxon>Flavobacteriaceae</taxon>
        <taxon>Autumnicola</taxon>
    </lineage>
</organism>
<dbReference type="EMBL" id="JAVRHO010000033">
    <property type="protein sequence ID" value="MDT0648218.1"/>
    <property type="molecule type" value="Genomic_DNA"/>
</dbReference>
<dbReference type="Proteomes" id="UP001245285">
    <property type="component" value="Unassembled WGS sequence"/>
</dbReference>
<reference evidence="1 2" key="1">
    <citation type="submission" date="2023-09" db="EMBL/GenBank/DDBJ databases">
        <authorList>
            <person name="Rey-Velasco X."/>
        </authorList>
    </citation>
    <scope>NUCLEOTIDE SEQUENCE [LARGE SCALE GENOMIC DNA]</scope>
    <source>
        <strain evidence="1 2">F260</strain>
    </source>
</reference>
<comment type="caution">
    <text evidence="1">The sequence shown here is derived from an EMBL/GenBank/DDBJ whole genome shotgun (WGS) entry which is preliminary data.</text>
</comment>
<keyword evidence="2" id="KW-1185">Reference proteome</keyword>
<protein>
    <submittedName>
        <fullName evidence="1">Uncharacterized protein</fullName>
    </submittedName>
</protein>